<dbReference type="Gene3D" id="1.10.510.10">
    <property type="entry name" value="Transferase(Phosphotransferase) domain 1"/>
    <property type="match status" value="1"/>
</dbReference>
<evidence type="ECO:0000313" key="2">
    <source>
        <dbReference type="Proteomes" id="UP000237797"/>
    </source>
</evidence>
<gene>
    <name evidence="1" type="ORF">CLV97_101252</name>
</gene>
<dbReference type="RefSeq" id="WP_146130379.1">
    <property type="nucleotide sequence ID" value="NZ_PVNE01000001.1"/>
</dbReference>
<dbReference type="PANTHER" id="PTHR37171:SF1">
    <property type="entry name" value="SERINE_THREONINE-PROTEIN KINASE YRZF-RELATED"/>
    <property type="match status" value="1"/>
</dbReference>
<sequence length="221" mass="25310">MSWQSIEPLLKKIRIEANPDNHPVSVVSVPPPLTVVGTGTDAVVVRYPDFPRLAFKVYAEGRSQSRENEYAAYRRLGRSPYFPVCYGKGSFYLVLSYEEGPTLYDCLVKGIPIPEQAIDDVEKARDYARRAGLNPRDIHLKNVLLQQGRAKLLDVSEYVKPGNDGRWDHLVQAYRKFYPLIAGRKIPVWLIEVVKKTYYRQVAGDFSVSDFGRRFLPFIKK</sequence>
<organism evidence="1 2">
    <name type="scientific">Planifilum fimeticola</name>
    <dbReference type="NCBI Taxonomy" id="201975"/>
    <lineage>
        <taxon>Bacteria</taxon>
        <taxon>Bacillati</taxon>
        <taxon>Bacillota</taxon>
        <taxon>Bacilli</taxon>
        <taxon>Bacillales</taxon>
        <taxon>Thermoactinomycetaceae</taxon>
        <taxon>Planifilum</taxon>
    </lineage>
</organism>
<name>A0A2T0LJQ7_9BACL</name>
<reference evidence="1 2" key="1">
    <citation type="submission" date="2018-03" db="EMBL/GenBank/DDBJ databases">
        <title>Genomic Encyclopedia of Archaeal and Bacterial Type Strains, Phase II (KMG-II): from individual species to whole genera.</title>
        <authorList>
            <person name="Goeker M."/>
        </authorList>
    </citation>
    <scope>NUCLEOTIDE SEQUENCE [LARGE SCALE GENOMIC DNA]</scope>
    <source>
        <strain evidence="1 2">DSM 44946</strain>
    </source>
</reference>
<dbReference type="Gene3D" id="3.30.200.20">
    <property type="entry name" value="Phosphorylase Kinase, domain 1"/>
    <property type="match status" value="1"/>
</dbReference>
<dbReference type="EMBL" id="PVNE01000001">
    <property type="protein sequence ID" value="PRX42761.1"/>
    <property type="molecule type" value="Genomic_DNA"/>
</dbReference>
<dbReference type="PANTHER" id="PTHR37171">
    <property type="entry name" value="SERINE/THREONINE-PROTEIN KINASE YRZF-RELATED"/>
    <property type="match status" value="1"/>
</dbReference>
<dbReference type="OrthoDB" id="529320at2"/>
<dbReference type="InterPro" id="IPR052396">
    <property type="entry name" value="Meiotic_Drive_Suppr_Kinase"/>
</dbReference>
<dbReference type="InterPro" id="IPR011009">
    <property type="entry name" value="Kinase-like_dom_sf"/>
</dbReference>
<dbReference type="Proteomes" id="UP000237797">
    <property type="component" value="Unassembled WGS sequence"/>
</dbReference>
<keyword evidence="2" id="KW-1185">Reference proteome</keyword>
<protein>
    <recommendedName>
        <fullName evidence="3">Serine/threonine protein kinase</fullName>
    </recommendedName>
</protein>
<proteinExistence type="predicted"/>
<dbReference type="AlphaFoldDB" id="A0A2T0LJQ7"/>
<dbReference type="SUPFAM" id="SSF56112">
    <property type="entry name" value="Protein kinase-like (PK-like)"/>
    <property type="match status" value="1"/>
</dbReference>
<accession>A0A2T0LJQ7</accession>
<evidence type="ECO:0000313" key="1">
    <source>
        <dbReference type="EMBL" id="PRX42761.1"/>
    </source>
</evidence>
<comment type="caution">
    <text evidence="1">The sequence shown here is derived from an EMBL/GenBank/DDBJ whole genome shotgun (WGS) entry which is preliminary data.</text>
</comment>
<evidence type="ECO:0008006" key="3">
    <source>
        <dbReference type="Google" id="ProtNLM"/>
    </source>
</evidence>